<feature type="domain" description="DUF6291" evidence="1">
    <location>
        <begin position="6"/>
        <end position="71"/>
    </location>
</feature>
<dbReference type="EMBL" id="LR796502">
    <property type="protein sequence ID" value="CAB4148963.1"/>
    <property type="molecule type" value="Genomic_DNA"/>
</dbReference>
<reference evidence="2" key="1">
    <citation type="submission" date="2020-04" db="EMBL/GenBank/DDBJ databases">
        <authorList>
            <person name="Chiriac C."/>
            <person name="Salcher M."/>
            <person name="Ghai R."/>
            <person name="Kavagutti S V."/>
        </authorList>
    </citation>
    <scope>NUCLEOTIDE SEQUENCE</scope>
</reference>
<accession>A0A6J5MV55</accession>
<protein>
    <recommendedName>
        <fullName evidence="1">DUF6291 domain-containing protein</fullName>
    </recommendedName>
</protein>
<dbReference type="Pfam" id="PF19808">
    <property type="entry name" value="DUF6291"/>
    <property type="match status" value="1"/>
</dbReference>
<evidence type="ECO:0000259" key="1">
    <source>
        <dbReference type="Pfam" id="PF19808"/>
    </source>
</evidence>
<organism evidence="2">
    <name type="scientific">uncultured Caudovirales phage</name>
    <dbReference type="NCBI Taxonomy" id="2100421"/>
    <lineage>
        <taxon>Viruses</taxon>
        <taxon>Duplodnaviria</taxon>
        <taxon>Heunggongvirae</taxon>
        <taxon>Uroviricota</taxon>
        <taxon>Caudoviricetes</taxon>
        <taxon>Peduoviridae</taxon>
        <taxon>Maltschvirus</taxon>
        <taxon>Maltschvirus maltsch</taxon>
    </lineage>
</organism>
<dbReference type="InterPro" id="IPR046258">
    <property type="entry name" value="DUF6291"/>
</dbReference>
<proteinExistence type="predicted"/>
<name>A0A6J5MV55_9CAUD</name>
<gene>
    <name evidence="2" type="ORF">UFOVP523_35</name>
</gene>
<evidence type="ECO:0000313" key="2">
    <source>
        <dbReference type="EMBL" id="CAB4148963.1"/>
    </source>
</evidence>
<sequence>MERLLFKFYLSYFEVAQELNDKDRLTFYDALIKRQFTGCEPKLNGMVKFAYISQKHSIDKQVKGWEDKTKKTLFDPMLGGDVHPIEDPSLQVKEKEKEKEKEKVEYTIAKPIDFERLLKYINNSFGRNFLKINDNVKTKYKSRIKEGYQLESIKNCIDNLKENQYHKDNGYQYCTPEFISRSQTLDKYSQKTIETKLSNEDEYVKNIMKQVNANKLL</sequence>